<feature type="compositionally biased region" description="Basic and acidic residues" evidence="2">
    <location>
        <begin position="86"/>
        <end position="107"/>
    </location>
</feature>
<dbReference type="VEuPathDB" id="GiardiaDB:GL50581_149"/>
<evidence type="ECO:0000256" key="1">
    <source>
        <dbReference type="SAM" id="Coils"/>
    </source>
</evidence>
<feature type="region of interest" description="Disordered" evidence="2">
    <location>
        <begin position="335"/>
        <end position="412"/>
    </location>
</feature>
<dbReference type="VEuPathDB" id="GiardiaDB:QR46_0671"/>
<feature type="coiled-coil region" evidence="1">
    <location>
        <begin position="248"/>
        <end position="310"/>
    </location>
</feature>
<dbReference type="EMBL" id="AHGT01000037">
    <property type="protein sequence ID" value="ESU36899.1"/>
    <property type="molecule type" value="Genomic_DNA"/>
</dbReference>
<feature type="region of interest" description="Disordered" evidence="2">
    <location>
        <begin position="86"/>
        <end position="108"/>
    </location>
</feature>
<evidence type="ECO:0000313" key="4">
    <source>
        <dbReference type="Proteomes" id="UP000018320"/>
    </source>
</evidence>
<feature type="compositionally biased region" description="Polar residues" evidence="2">
    <location>
        <begin position="335"/>
        <end position="349"/>
    </location>
</feature>
<protein>
    <submittedName>
        <fullName evidence="3">Uncharacterized protein</fullName>
    </submittedName>
</protein>
<feature type="compositionally biased region" description="Polar residues" evidence="2">
    <location>
        <begin position="360"/>
        <end position="385"/>
    </location>
</feature>
<comment type="caution">
    <text evidence="3">The sequence shown here is derived from an EMBL/GenBank/DDBJ whole genome shotgun (WGS) entry which is preliminary data.</text>
</comment>
<proteinExistence type="predicted"/>
<keyword evidence="1" id="KW-0175">Coiled coil</keyword>
<feature type="compositionally biased region" description="Polar residues" evidence="2">
    <location>
        <begin position="395"/>
        <end position="412"/>
    </location>
</feature>
<reference evidence="3 4" key="2">
    <citation type="journal article" date="2013" name="Genome Biol. Evol.">
        <title>Genome sequencing of Giardia lamblia genotypes A2 and B isolates (DH and GS) and comparative analysis with the genomes of genotypes A1 and E (WB and Pig).</title>
        <authorList>
            <person name="Adam R.D."/>
            <person name="Dahlstrom E.W."/>
            <person name="Martens C.A."/>
            <person name="Bruno D.P."/>
            <person name="Barbian K.D."/>
            <person name="Ricklefs S.M."/>
            <person name="Hernandez M.M."/>
            <person name="Narla N.P."/>
            <person name="Patel R.B."/>
            <person name="Porcella S.F."/>
            <person name="Nash T.E."/>
        </authorList>
    </citation>
    <scope>NUCLEOTIDE SEQUENCE [LARGE SCALE GENOMIC DNA]</scope>
    <source>
        <strain evidence="3 4">DH</strain>
    </source>
</reference>
<feature type="non-terminal residue" evidence="3">
    <location>
        <position position="1"/>
    </location>
</feature>
<evidence type="ECO:0000313" key="3">
    <source>
        <dbReference type="EMBL" id="ESU36899.1"/>
    </source>
</evidence>
<name>V6TDZ8_GIAIN</name>
<organism evidence="3 4">
    <name type="scientific">Giardia intestinalis</name>
    <name type="common">Giardia lamblia</name>
    <dbReference type="NCBI Taxonomy" id="5741"/>
    <lineage>
        <taxon>Eukaryota</taxon>
        <taxon>Metamonada</taxon>
        <taxon>Diplomonadida</taxon>
        <taxon>Hexamitidae</taxon>
        <taxon>Giardiinae</taxon>
        <taxon>Giardia</taxon>
    </lineage>
</organism>
<evidence type="ECO:0000256" key="2">
    <source>
        <dbReference type="SAM" id="MobiDB-lite"/>
    </source>
</evidence>
<dbReference type="Proteomes" id="UP000018320">
    <property type="component" value="Unassembled WGS sequence"/>
</dbReference>
<feature type="region of interest" description="Disordered" evidence="2">
    <location>
        <begin position="718"/>
        <end position="749"/>
    </location>
</feature>
<dbReference type="VEuPathDB" id="GiardiaDB:DHA2_152443"/>
<gene>
    <name evidence="3" type="ORF">DHA2_152443</name>
</gene>
<dbReference type="AlphaFoldDB" id="V6TDZ8"/>
<feature type="coiled-coil region" evidence="1">
    <location>
        <begin position="438"/>
        <end position="489"/>
    </location>
</feature>
<reference evidence="4" key="1">
    <citation type="submission" date="2012-02" db="EMBL/GenBank/DDBJ databases">
        <title>Genome sequencing of Giardia lamblia Genotypes A2 and B isolates (DH and GS) and comparative analysis with the genomes of Genotypes A1 and E (WB and Pig).</title>
        <authorList>
            <person name="Adam R."/>
            <person name="Dahlstrom E."/>
            <person name="Martens C."/>
            <person name="Bruno D."/>
            <person name="Barbian K."/>
            <person name="Porcella S.F."/>
            <person name="Nash T."/>
        </authorList>
    </citation>
    <scope>NUCLEOTIDE SEQUENCE</scope>
    <source>
        <strain evidence="4">DH</strain>
    </source>
</reference>
<sequence length="800" mass="93059">VSHETNHPPKICYDQRVVYMDNAYKVLADLTKNTRVTIDTALNFINELSGTDPHRVLSEDNAEIRLKAKQIAQDLQIDDIFSKVEKAKERPRQRKSEPRTPPRERLKGIIPQSDLPDVRAVGAERSKLYAEAQAKTRRLEEEIREEVIAQRAKELAERQRIRIQEEARLLVEKEREKTAKVIAEQKERYRMEALEKCVAMMIRRRQVVLATQILVSWKAHIKALNRNEAIIKKNYLLCLLRLTFHTWLSTFLHRKETYEKERQRLRMETIKSQIRMAETNYVVMLMKKTLLAMRVEAQRLQTRRRQEEQRACRERRIQSFIQRIEVSKSLCLSQNETNDASPRSPSPVVSCTEGLEQKQESVSTNPETQQNQSHNDTLGHLTTSSKKVRFETTEEPQVSSADSLRPFSESNQVAAPVNQAVEQFTTRKLLRKAPQVYIDYSKRAADRKQERLRRLEEDRLAKEQAEHSKRVLQEELARRKAQVRKEQLEIATSCHAGLLLRIGYRSLVALHTKLALWHTTSLQRMLSYVFSIWIQQAREKLGKRIEVLSKVDDAIGRIMDRFTKQVVFLERFIPLLQQSRQRFLQADHFFTLSLFRRSLASMRWRLHQADLEAQVQGKRLRQKVIGRTVIFAWRHAILDLRKERVADARQAEIYRLMRAQVAMQWEEVVDRSILESFPSFYEKFEPVIRSFDEFIDSSSLEALAETTLCHLLRSPSDLQPQLPGSHPPPFSFPVQTHSSGQPEEKDTIEDADEEVDFTSLAALISAAKQLTGRSALMTQTELEFTYDFSAATSRPSGNST</sequence>
<dbReference type="VEuPathDB" id="GiardiaDB:GL50803_0014858"/>
<feature type="coiled-coil region" evidence="1">
    <location>
        <begin position="129"/>
        <end position="176"/>
    </location>
</feature>
<accession>V6TDZ8</accession>